<keyword evidence="11" id="KW-0469">Meiosis</keyword>
<evidence type="ECO:0000256" key="11">
    <source>
        <dbReference type="ARBA" id="ARBA00023254"/>
    </source>
</evidence>
<keyword evidence="7 14" id="KW-0175">Coiled coil</keyword>
<reference evidence="17 18" key="1">
    <citation type="journal article" date="2015" name="Nat. Commun.">
        <title>Outbred genome sequencing and CRISPR/Cas9 gene editing in butterflies.</title>
        <authorList>
            <person name="Li X."/>
            <person name="Fan D."/>
            <person name="Zhang W."/>
            <person name="Liu G."/>
            <person name="Zhang L."/>
            <person name="Zhao L."/>
            <person name="Fang X."/>
            <person name="Chen L."/>
            <person name="Dong Y."/>
            <person name="Chen Y."/>
            <person name="Ding Y."/>
            <person name="Zhao R."/>
            <person name="Feng M."/>
            <person name="Zhu Y."/>
            <person name="Feng Y."/>
            <person name="Jiang X."/>
            <person name="Zhu D."/>
            <person name="Xiang H."/>
            <person name="Feng X."/>
            <person name="Li S."/>
            <person name="Wang J."/>
            <person name="Zhang G."/>
            <person name="Kronforst M.R."/>
            <person name="Wang W."/>
        </authorList>
    </citation>
    <scope>NUCLEOTIDE SEQUENCE [LARGE SCALE GENOMIC DNA]</scope>
    <source>
        <strain evidence="17">Ya'a_city_454_Px</strain>
        <tissue evidence="17">Whole body</tissue>
    </source>
</reference>
<keyword evidence="8" id="KW-0969">Cilium</keyword>
<feature type="domain" description="Trichohyalin-plectin-homology" evidence="16">
    <location>
        <begin position="117"/>
        <end position="467"/>
    </location>
</feature>
<name>A0A194QCS0_PAPXU</name>
<comment type="similarity">
    <text evidence="3">Belongs to the MNS1 family.</text>
</comment>
<feature type="compositionally biased region" description="Basic and acidic residues" evidence="15">
    <location>
        <begin position="372"/>
        <end position="387"/>
    </location>
</feature>
<keyword evidence="18" id="KW-1185">Reference proteome</keyword>
<dbReference type="InterPro" id="IPR026504">
    <property type="entry name" value="MNS1"/>
</dbReference>
<keyword evidence="6" id="KW-0282">Flagellum</keyword>
<evidence type="ECO:0000256" key="2">
    <source>
        <dbReference type="ARBA" id="ARBA00004611"/>
    </source>
</evidence>
<proteinExistence type="inferred from homology"/>
<dbReference type="Pfam" id="PF13868">
    <property type="entry name" value="TPH"/>
    <property type="match status" value="1"/>
</dbReference>
<dbReference type="GO" id="GO:0005634">
    <property type="term" value="C:nucleus"/>
    <property type="evidence" value="ECO:0007669"/>
    <property type="project" value="UniProtKB-SubCell"/>
</dbReference>
<evidence type="ECO:0000313" key="17">
    <source>
        <dbReference type="EMBL" id="KPJ03338.1"/>
    </source>
</evidence>
<evidence type="ECO:0000256" key="7">
    <source>
        <dbReference type="ARBA" id="ARBA00023054"/>
    </source>
</evidence>
<dbReference type="Proteomes" id="UP000053268">
    <property type="component" value="Unassembled WGS sequence"/>
</dbReference>
<evidence type="ECO:0000313" key="18">
    <source>
        <dbReference type="Proteomes" id="UP000053268"/>
    </source>
</evidence>
<feature type="region of interest" description="Disordered" evidence="15">
    <location>
        <begin position="361"/>
        <end position="387"/>
    </location>
</feature>
<evidence type="ECO:0000256" key="4">
    <source>
        <dbReference type="ARBA" id="ARBA00014813"/>
    </source>
</evidence>
<keyword evidence="5" id="KW-0963">Cytoplasm</keyword>
<dbReference type="InterPro" id="IPR043597">
    <property type="entry name" value="TPH_dom"/>
</dbReference>
<evidence type="ECO:0000256" key="12">
    <source>
        <dbReference type="ARBA" id="ARBA00023273"/>
    </source>
</evidence>
<evidence type="ECO:0000256" key="8">
    <source>
        <dbReference type="ARBA" id="ARBA00023069"/>
    </source>
</evidence>
<keyword evidence="10" id="KW-0539">Nucleus</keyword>
<dbReference type="AlphaFoldDB" id="A0A194QCS0"/>
<evidence type="ECO:0000256" key="6">
    <source>
        <dbReference type="ARBA" id="ARBA00022846"/>
    </source>
</evidence>
<evidence type="ECO:0000256" key="1">
    <source>
        <dbReference type="ARBA" id="ARBA00004123"/>
    </source>
</evidence>
<accession>A0A194QCS0</accession>
<protein>
    <recommendedName>
        <fullName evidence="4">Meiosis-specific nuclear structural protein 1</fullName>
    </recommendedName>
</protein>
<evidence type="ECO:0000256" key="14">
    <source>
        <dbReference type="SAM" id="Coils"/>
    </source>
</evidence>
<organism evidence="17 18">
    <name type="scientific">Papilio xuthus</name>
    <name type="common">Asian swallowtail butterfly</name>
    <dbReference type="NCBI Taxonomy" id="66420"/>
    <lineage>
        <taxon>Eukaryota</taxon>
        <taxon>Metazoa</taxon>
        <taxon>Ecdysozoa</taxon>
        <taxon>Arthropoda</taxon>
        <taxon>Hexapoda</taxon>
        <taxon>Insecta</taxon>
        <taxon>Pterygota</taxon>
        <taxon>Neoptera</taxon>
        <taxon>Endopterygota</taxon>
        <taxon>Lepidoptera</taxon>
        <taxon>Glossata</taxon>
        <taxon>Ditrysia</taxon>
        <taxon>Papilionoidea</taxon>
        <taxon>Papilionidae</taxon>
        <taxon>Papilioninae</taxon>
        <taxon>Papilio</taxon>
    </lineage>
</organism>
<comment type="function">
    <text evidence="13">Microtubule inner protein (MIP) part of the dynein-decorated doublet microtubules (DMTs) in cilia axoneme, which is required for motile cilia beating. May play a role in the control of meiotic division and germ cell differentiation through regulation of pairing and recombination during meiosis. Required for sperm flagella assembly. May play a role in the assembly and function of the outer dynein arm-docking complex (ODA-DC). ODA-DC mediates outer dynein arms (ODA) binding onto the axonemal doublet microtubules.</text>
</comment>
<dbReference type="PANTHER" id="PTHR19265">
    <property type="entry name" value="MEIOSIS-SPECIFIC NUCLEAR STRUCTURAL PROTEIN 1"/>
    <property type="match status" value="1"/>
</dbReference>
<evidence type="ECO:0000256" key="5">
    <source>
        <dbReference type="ARBA" id="ARBA00022490"/>
    </source>
</evidence>
<dbReference type="GO" id="GO:0051321">
    <property type="term" value="P:meiotic cell cycle"/>
    <property type="evidence" value="ECO:0007669"/>
    <property type="project" value="UniProtKB-KW"/>
</dbReference>
<comment type="subcellular location">
    <subcellularLocation>
        <location evidence="2">Cytoplasm</location>
        <location evidence="2">Cytoskeleton</location>
        <location evidence="2">Flagellum axoneme</location>
    </subcellularLocation>
    <subcellularLocation>
        <location evidence="1">Nucleus</location>
    </subcellularLocation>
</comment>
<dbReference type="PANTHER" id="PTHR19265:SF0">
    <property type="entry name" value="MEIOSIS-SPECIFIC NUCLEAR STRUCTURAL PROTEIN 1"/>
    <property type="match status" value="1"/>
</dbReference>
<dbReference type="STRING" id="66420.A0A194QCS0"/>
<feature type="region of interest" description="Disordered" evidence="15">
    <location>
        <begin position="1"/>
        <end position="23"/>
    </location>
</feature>
<feature type="coiled-coil region" evidence="14">
    <location>
        <begin position="227"/>
        <end position="261"/>
    </location>
</feature>
<evidence type="ECO:0000256" key="9">
    <source>
        <dbReference type="ARBA" id="ARBA00023212"/>
    </source>
</evidence>
<feature type="coiled-coil region" evidence="14">
    <location>
        <begin position="142"/>
        <end position="197"/>
    </location>
</feature>
<evidence type="ECO:0000256" key="15">
    <source>
        <dbReference type="SAM" id="MobiDB-lite"/>
    </source>
</evidence>
<keyword evidence="9" id="KW-0206">Cytoskeleton</keyword>
<sequence>MHKGVQSRSLGAPQALNQQEPKNELQRNAIALARRKELETYQRALDIQWLNSRMDDSHIGRHLAQINQEAEMERDFQERTDHSAMVNARTQKEIALASEIAKHNQEEICQLQRRHYLRERDPELRALLRRLQDGYVCRDLKQQMLHNQYKRLQDEAEDRQQNRILMSALAIDAEAVKREEKEAMERKAKLLLEMQQQLVDRQRVKQCQFEETMIEKKMLEEVMRTIADEDHRELEQKRELAVKLNKEIETFKKAREAWKEKQKKLLVIEERNIENQIKQAGDRSTAIIEERERKFREREMLNEKIAAKIMADRAAILEREDIIRSLQEQEYLEKNIQEDIAEVKKAARSKRDTEAALTMQMQARRQRALHHSQQEADFRKQSEAHMEALKQKDLEKERQMKEKKRQYALELKQQMAEDARRRQHQKQQEDQEAKYVFDTEKAWLCETAEERKRIVSEHAARLLGYLQPATLLPEDLPLLQHAAAQDPHLHHLQLDALANADKPVRLPKCNSQCRILREY</sequence>
<evidence type="ECO:0000259" key="16">
    <source>
        <dbReference type="Pfam" id="PF13868"/>
    </source>
</evidence>
<evidence type="ECO:0000256" key="10">
    <source>
        <dbReference type="ARBA" id="ARBA00023242"/>
    </source>
</evidence>
<evidence type="ECO:0000256" key="3">
    <source>
        <dbReference type="ARBA" id="ARBA00009158"/>
    </source>
</evidence>
<keyword evidence="12" id="KW-0966">Cell projection</keyword>
<evidence type="ECO:0000256" key="13">
    <source>
        <dbReference type="ARBA" id="ARBA00046114"/>
    </source>
</evidence>
<gene>
    <name evidence="17" type="ORF">RR46_06494</name>
</gene>
<dbReference type="EMBL" id="KQ459185">
    <property type="protein sequence ID" value="KPJ03338.1"/>
    <property type="molecule type" value="Genomic_DNA"/>
</dbReference>